<keyword evidence="3" id="KW-1185">Reference proteome</keyword>
<evidence type="ECO:0000313" key="2">
    <source>
        <dbReference type="EMBL" id="CAI8020882.1"/>
    </source>
</evidence>
<proteinExistence type="predicted"/>
<sequence>MKKEEAELTHNSSLLEEKISDEKQKIDHIKQLYKETSEKVVLAKKALMEVEDKLLLSQKKEDAEGRERARKLGSARRRIQTARDEVKDAEERNEMLQTKVLRFQRDIEEANKKELECEACASKNISDFKGIHTEV</sequence>
<name>A0AA35S2H9_GEOBA</name>
<feature type="region of interest" description="Disordered" evidence="1">
    <location>
        <begin position="61"/>
        <end position="90"/>
    </location>
</feature>
<dbReference type="EMBL" id="CASHTH010001853">
    <property type="protein sequence ID" value="CAI8020882.1"/>
    <property type="molecule type" value="Genomic_DNA"/>
</dbReference>
<gene>
    <name evidence="2" type="ORF">GBAR_LOCUS12448</name>
</gene>
<evidence type="ECO:0000256" key="1">
    <source>
        <dbReference type="SAM" id="MobiDB-lite"/>
    </source>
</evidence>
<organism evidence="2 3">
    <name type="scientific">Geodia barretti</name>
    <name type="common">Barrett's horny sponge</name>
    <dbReference type="NCBI Taxonomy" id="519541"/>
    <lineage>
        <taxon>Eukaryota</taxon>
        <taxon>Metazoa</taxon>
        <taxon>Porifera</taxon>
        <taxon>Demospongiae</taxon>
        <taxon>Heteroscleromorpha</taxon>
        <taxon>Tetractinellida</taxon>
        <taxon>Astrophorina</taxon>
        <taxon>Geodiidae</taxon>
        <taxon>Geodia</taxon>
    </lineage>
</organism>
<dbReference type="Proteomes" id="UP001174909">
    <property type="component" value="Unassembled WGS sequence"/>
</dbReference>
<accession>A0AA35S2H9</accession>
<reference evidence="2" key="1">
    <citation type="submission" date="2023-03" db="EMBL/GenBank/DDBJ databases">
        <authorList>
            <person name="Steffen K."/>
            <person name="Cardenas P."/>
        </authorList>
    </citation>
    <scope>NUCLEOTIDE SEQUENCE</scope>
</reference>
<evidence type="ECO:0000313" key="3">
    <source>
        <dbReference type="Proteomes" id="UP001174909"/>
    </source>
</evidence>
<feature type="compositionally biased region" description="Basic residues" evidence="1">
    <location>
        <begin position="68"/>
        <end position="80"/>
    </location>
</feature>
<protein>
    <submittedName>
        <fullName evidence="2">Uncharacterized protein</fullName>
    </submittedName>
</protein>
<comment type="caution">
    <text evidence="2">The sequence shown here is derived from an EMBL/GenBank/DDBJ whole genome shotgun (WGS) entry which is preliminary data.</text>
</comment>
<dbReference type="AlphaFoldDB" id="A0AA35S2H9"/>
<feature type="compositionally biased region" description="Basic and acidic residues" evidence="1">
    <location>
        <begin position="81"/>
        <end position="90"/>
    </location>
</feature>